<evidence type="ECO:0000313" key="1">
    <source>
        <dbReference type="EMBL" id="KAL3831714.1"/>
    </source>
</evidence>
<gene>
    <name evidence="1" type="ORF">ACJMK2_023430</name>
</gene>
<evidence type="ECO:0000313" key="2">
    <source>
        <dbReference type="Proteomes" id="UP001634394"/>
    </source>
</evidence>
<name>A0ABD3T480_SINWO</name>
<accession>A0ABD3T480</accession>
<sequence>MAIQYSLESRELPIPLVNLLASFPKYIPQSRFERKDVTMLPEAQRHQQEISSADFKLISGADLKLISGADFKLISGADFKRISSADFKLISGAHFKLISGAHFKLISGAHFKLISGAHFKLTKFAIFSTKLLNIRFNAATWGLTYPS</sequence>
<reference evidence="1 2" key="1">
    <citation type="submission" date="2024-11" db="EMBL/GenBank/DDBJ databases">
        <title>Chromosome-level genome assembly of the freshwater bivalve Anodonta woodiana.</title>
        <authorList>
            <person name="Chen X."/>
        </authorList>
    </citation>
    <scope>NUCLEOTIDE SEQUENCE [LARGE SCALE GENOMIC DNA]</scope>
    <source>
        <strain evidence="1">MN2024</strain>
        <tissue evidence="1">Gills</tissue>
    </source>
</reference>
<dbReference type="Proteomes" id="UP001634394">
    <property type="component" value="Unassembled WGS sequence"/>
</dbReference>
<dbReference type="EMBL" id="JBJQND010000019">
    <property type="protein sequence ID" value="KAL3831714.1"/>
    <property type="molecule type" value="Genomic_DNA"/>
</dbReference>
<keyword evidence="2" id="KW-1185">Reference proteome</keyword>
<proteinExistence type="predicted"/>
<protein>
    <submittedName>
        <fullName evidence="1">Uncharacterized protein</fullName>
    </submittedName>
</protein>
<organism evidence="1 2">
    <name type="scientific">Sinanodonta woodiana</name>
    <name type="common">Chinese pond mussel</name>
    <name type="synonym">Anodonta woodiana</name>
    <dbReference type="NCBI Taxonomy" id="1069815"/>
    <lineage>
        <taxon>Eukaryota</taxon>
        <taxon>Metazoa</taxon>
        <taxon>Spiralia</taxon>
        <taxon>Lophotrochozoa</taxon>
        <taxon>Mollusca</taxon>
        <taxon>Bivalvia</taxon>
        <taxon>Autobranchia</taxon>
        <taxon>Heteroconchia</taxon>
        <taxon>Palaeoheterodonta</taxon>
        <taxon>Unionida</taxon>
        <taxon>Unionoidea</taxon>
        <taxon>Unionidae</taxon>
        <taxon>Unioninae</taxon>
        <taxon>Sinanodonta</taxon>
    </lineage>
</organism>
<comment type="caution">
    <text evidence="1">The sequence shown here is derived from an EMBL/GenBank/DDBJ whole genome shotgun (WGS) entry which is preliminary data.</text>
</comment>
<dbReference type="AlphaFoldDB" id="A0ABD3T480"/>